<dbReference type="Gene3D" id="1.20.1260.10">
    <property type="match status" value="1"/>
</dbReference>
<feature type="domain" description="Ferritin/DPS" evidence="3">
    <location>
        <begin position="4"/>
        <end position="139"/>
    </location>
</feature>
<evidence type="ECO:0000259" key="3">
    <source>
        <dbReference type="Pfam" id="PF00210"/>
    </source>
</evidence>
<gene>
    <name evidence="4" type="ordered locus">Ccur_08150</name>
</gene>
<dbReference type="HOGENOM" id="CLU_098183_2_2_11"/>
<dbReference type="PANTHER" id="PTHR42932:SF1">
    <property type="entry name" value="GENERAL STRESS PROTEIN 20U"/>
    <property type="match status" value="1"/>
</dbReference>
<dbReference type="RefSeq" id="WP_012803206.1">
    <property type="nucleotide sequence ID" value="NC_013170.1"/>
</dbReference>
<dbReference type="Pfam" id="PF00210">
    <property type="entry name" value="Ferritin"/>
    <property type="match status" value="1"/>
</dbReference>
<dbReference type="PIRSF" id="PIRSF005900">
    <property type="entry name" value="Dps"/>
    <property type="match status" value="1"/>
</dbReference>
<dbReference type="PRINTS" id="PR01346">
    <property type="entry name" value="HELNAPAPROT"/>
</dbReference>
<name>C7MNM9_CRYCD</name>
<dbReference type="AlphaFoldDB" id="C7MNM9"/>
<comment type="similarity">
    <text evidence="1 2">Belongs to the Dps family.</text>
</comment>
<reference evidence="4 5" key="1">
    <citation type="journal article" date="2009" name="Stand. Genomic Sci.">
        <title>Complete genome sequence of Cryptobacterium curtum type strain (12-3).</title>
        <authorList>
            <person name="Mavrommatis K."/>
            <person name="Pukall R."/>
            <person name="Rohde C."/>
            <person name="Chen F."/>
            <person name="Sims D."/>
            <person name="Brettin T."/>
            <person name="Kuske C."/>
            <person name="Detter J.C."/>
            <person name="Han C."/>
            <person name="Lapidus A."/>
            <person name="Copeland A."/>
            <person name="Glavina Del Rio T."/>
            <person name="Nolan M."/>
            <person name="Lucas S."/>
            <person name="Tice H."/>
            <person name="Cheng J.F."/>
            <person name="Bruce D."/>
            <person name="Goodwin L."/>
            <person name="Pitluck S."/>
            <person name="Ovchinnikova G."/>
            <person name="Pati A."/>
            <person name="Ivanova N."/>
            <person name="Chen A."/>
            <person name="Palaniappan K."/>
            <person name="Chain P."/>
            <person name="D'haeseleer P."/>
            <person name="Goker M."/>
            <person name="Bristow J."/>
            <person name="Eisen J.A."/>
            <person name="Markowitz V."/>
            <person name="Hugenholtz P."/>
            <person name="Rohde M."/>
            <person name="Klenk H.P."/>
            <person name="Kyrpides N.C."/>
        </authorList>
    </citation>
    <scope>NUCLEOTIDE SEQUENCE [LARGE SCALE GENOMIC DNA]</scope>
    <source>
        <strain evidence="5">ATCC 700683 / DSM 15641 / 12-3</strain>
    </source>
</reference>
<accession>C7MNM9</accession>
<dbReference type="EMBL" id="CP001682">
    <property type="protein sequence ID" value="ACU94519.1"/>
    <property type="molecule type" value="Genomic_DNA"/>
</dbReference>
<protein>
    <submittedName>
        <fullName evidence="4">DNA-binding ferritin-like protein (Oxidative damage protectant)</fullName>
    </submittedName>
</protein>
<dbReference type="Proteomes" id="UP000000954">
    <property type="component" value="Chromosome"/>
</dbReference>
<evidence type="ECO:0000313" key="4">
    <source>
        <dbReference type="EMBL" id="ACU94519.1"/>
    </source>
</evidence>
<dbReference type="OrthoDB" id="9797687at2"/>
<dbReference type="eggNOG" id="COG0783">
    <property type="taxonomic scope" value="Bacteria"/>
</dbReference>
<dbReference type="InterPro" id="IPR012347">
    <property type="entry name" value="Ferritin-like"/>
</dbReference>
<dbReference type="STRING" id="469378.Ccur_08150"/>
<dbReference type="InterPro" id="IPR002177">
    <property type="entry name" value="DPS_DNA-bd"/>
</dbReference>
<evidence type="ECO:0000256" key="2">
    <source>
        <dbReference type="RuleBase" id="RU003875"/>
    </source>
</evidence>
<keyword evidence="4" id="KW-0238">DNA-binding</keyword>
<dbReference type="PANTHER" id="PTHR42932">
    <property type="entry name" value="GENERAL STRESS PROTEIN 20U"/>
    <property type="match status" value="1"/>
</dbReference>
<organism evidence="4 5">
    <name type="scientific">Cryptobacterium curtum (strain ATCC 700683 / DSM 15641 / CCUG 43107 / 12-3)</name>
    <dbReference type="NCBI Taxonomy" id="469378"/>
    <lineage>
        <taxon>Bacteria</taxon>
        <taxon>Bacillati</taxon>
        <taxon>Actinomycetota</taxon>
        <taxon>Coriobacteriia</taxon>
        <taxon>Eggerthellales</taxon>
        <taxon>Eggerthellaceae</taxon>
        <taxon>Cryptobacterium</taxon>
    </lineage>
</organism>
<dbReference type="GO" id="GO:0008199">
    <property type="term" value="F:ferric iron binding"/>
    <property type="evidence" value="ECO:0007669"/>
    <property type="project" value="InterPro"/>
</dbReference>
<dbReference type="CDD" id="cd01043">
    <property type="entry name" value="DPS"/>
    <property type="match status" value="1"/>
</dbReference>
<keyword evidence="5" id="KW-1185">Reference proteome</keyword>
<dbReference type="InterPro" id="IPR008331">
    <property type="entry name" value="Ferritin_DPS_dom"/>
</dbReference>
<dbReference type="KEGG" id="ccu:Ccur_08150"/>
<evidence type="ECO:0000256" key="1">
    <source>
        <dbReference type="ARBA" id="ARBA00009497"/>
    </source>
</evidence>
<dbReference type="InterPro" id="IPR009078">
    <property type="entry name" value="Ferritin-like_SF"/>
</dbReference>
<sequence length="143" mass="16087">MINDKLNTLLANYAVVAHKTQNFHWYIKGHTFFNTHAKLEEFYDQMFDQIDEVAELVLQNGGQPLASMAGFLKAATIDEAEDGFKEVNALFATVKSDFESLRSLAADIKKDADAEDNYLVSAAMDEHIALLSKHIWMIGQSQM</sequence>
<evidence type="ECO:0000313" key="5">
    <source>
        <dbReference type="Proteomes" id="UP000000954"/>
    </source>
</evidence>
<dbReference type="SUPFAM" id="SSF47240">
    <property type="entry name" value="Ferritin-like"/>
    <property type="match status" value="1"/>
</dbReference>
<proteinExistence type="inferred from homology"/>
<dbReference type="GO" id="GO:0003677">
    <property type="term" value="F:DNA binding"/>
    <property type="evidence" value="ECO:0007669"/>
    <property type="project" value="UniProtKB-KW"/>
</dbReference>